<feature type="compositionally biased region" description="Polar residues" evidence="1">
    <location>
        <begin position="72"/>
        <end position="92"/>
    </location>
</feature>
<gene>
    <name evidence="2" type="ORF">BU26DRAFT_522881</name>
</gene>
<sequence>MYPADQTPGRGPRSEEREHGRREPEDNIAQPQRKSTSDIDTTSSPTSPTTERASAASRSNYHHPTTRPESDQPASSRTSASFQGQQRNSWSQPEIRRVSGQFNAPTHIEIERHKDRSKSRMGVKEIRRLGKWIR</sequence>
<feature type="compositionally biased region" description="Basic and acidic residues" evidence="1">
    <location>
        <begin position="12"/>
        <end position="25"/>
    </location>
</feature>
<protein>
    <submittedName>
        <fullName evidence="2">Uncharacterized protein</fullName>
    </submittedName>
</protein>
<organism evidence="2 3">
    <name type="scientific">Trematosphaeria pertusa</name>
    <dbReference type="NCBI Taxonomy" id="390896"/>
    <lineage>
        <taxon>Eukaryota</taxon>
        <taxon>Fungi</taxon>
        <taxon>Dikarya</taxon>
        <taxon>Ascomycota</taxon>
        <taxon>Pezizomycotina</taxon>
        <taxon>Dothideomycetes</taxon>
        <taxon>Pleosporomycetidae</taxon>
        <taxon>Pleosporales</taxon>
        <taxon>Massarineae</taxon>
        <taxon>Trematosphaeriaceae</taxon>
        <taxon>Trematosphaeria</taxon>
    </lineage>
</organism>
<name>A0A6A6I1N5_9PLEO</name>
<dbReference type="OrthoDB" id="3800779at2759"/>
<proteinExistence type="predicted"/>
<dbReference type="RefSeq" id="XP_033679191.1">
    <property type="nucleotide sequence ID" value="XM_033829895.1"/>
</dbReference>
<evidence type="ECO:0000313" key="3">
    <source>
        <dbReference type="Proteomes" id="UP000800094"/>
    </source>
</evidence>
<evidence type="ECO:0000256" key="1">
    <source>
        <dbReference type="SAM" id="MobiDB-lite"/>
    </source>
</evidence>
<dbReference type="AlphaFoldDB" id="A0A6A6I1N5"/>
<keyword evidence="3" id="KW-1185">Reference proteome</keyword>
<feature type="region of interest" description="Disordered" evidence="1">
    <location>
        <begin position="1"/>
        <end position="122"/>
    </location>
</feature>
<evidence type="ECO:0000313" key="2">
    <source>
        <dbReference type="EMBL" id="KAF2244187.1"/>
    </source>
</evidence>
<reference evidence="2" key="1">
    <citation type="journal article" date="2020" name="Stud. Mycol.">
        <title>101 Dothideomycetes genomes: a test case for predicting lifestyles and emergence of pathogens.</title>
        <authorList>
            <person name="Haridas S."/>
            <person name="Albert R."/>
            <person name="Binder M."/>
            <person name="Bloem J."/>
            <person name="Labutti K."/>
            <person name="Salamov A."/>
            <person name="Andreopoulos B."/>
            <person name="Baker S."/>
            <person name="Barry K."/>
            <person name="Bills G."/>
            <person name="Bluhm B."/>
            <person name="Cannon C."/>
            <person name="Castanera R."/>
            <person name="Culley D."/>
            <person name="Daum C."/>
            <person name="Ezra D."/>
            <person name="Gonzalez J."/>
            <person name="Henrissat B."/>
            <person name="Kuo A."/>
            <person name="Liang C."/>
            <person name="Lipzen A."/>
            <person name="Lutzoni F."/>
            <person name="Magnuson J."/>
            <person name="Mondo S."/>
            <person name="Nolan M."/>
            <person name="Ohm R."/>
            <person name="Pangilinan J."/>
            <person name="Park H.-J."/>
            <person name="Ramirez L."/>
            <person name="Alfaro M."/>
            <person name="Sun H."/>
            <person name="Tritt A."/>
            <person name="Yoshinaga Y."/>
            <person name="Zwiers L.-H."/>
            <person name="Turgeon B."/>
            <person name="Goodwin S."/>
            <person name="Spatafora J."/>
            <person name="Crous P."/>
            <person name="Grigoriev I."/>
        </authorList>
    </citation>
    <scope>NUCLEOTIDE SEQUENCE</scope>
    <source>
        <strain evidence="2">CBS 122368</strain>
    </source>
</reference>
<accession>A0A6A6I1N5</accession>
<feature type="compositionally biased region" description="Low complexity" evidence="1">
    <location>
        <begin position="38"/>
        <end position="59"/>
    </location>
</feature>
<dbReference type="GeneID" id="54583225"/>
<dbReference type="EMBL" id="ML987203">
    <property type="protein sequence ID" value="KAF2244187.1"/>
    <property type="molecule type" value="Genomic_DNA"/>
</dbReference>
<dbReference type="Proteomes" id="UP000800094">
    <property type="component" value="Unassembled WGS sequence"/>
</dbReference>